<evidence type="ECO:0000313" key="2">
    <source>
        <dbReference type="EMBL" id="SDJ78788.1"/>
    </source>
</evidence>
<feature type="transmembrane region" description="Helical" evidence="1">
    <location>
        <begin position="46"/>
        <end position="64"/>
    </location>
</feature>
<evidence type="ECO:0000313" key="3">
    <source>
        <dbReference type="Proteomes" id="UP000199433"/>
    </source>
</evidence>
<organism evidence="2 3">
    <name type="scientific">Alkalibacterium thalassium</name>
    <dbReference type="NCBI Taxonomy" id="426701"/>
    <lineage>
        <taxon>Bacteria</taxon>
        <taxon>Bacillati</taxon>
        <taxon>Bacillota</taxon>
        <taxon>Bacilli</taxon>
        <taxon>Lactobacillales</taxon>
        <taxon>Carnobacteriaceae</taxon>
        <taxon>Alkalibacterium</taxon>
    </lineage>
</organism>
<name>A0A1G8WK95_9LACT</name>
<accession>A0A1G8WK95</accession>
<reference evidence="3" key="1">
    <citation type="submission" date="2016-10" db="EMBL/GenBank/DDBJ databases">
        <authorList>
            <person name="Varghese N."/>
            <person name="Submissions S."/>
        </authorList>
    </citation>
    <scope>NUCLEOTIDE SEQUENCE [LARGE SCALE GENOMIC DNA]</scope>
    <source>
        <strain evidence="3">DSM 19181</strain>
    </source>
</reference>
<dbReference type="OrthoDB" id="2168623at2"/>
<dbReference type="RefSeq" id="WP_091264831.1">
    <property type="nucleotide sequence ID" value="NZ_FNFK01000004.1"/>
</dbReference>
<keyword evidence="1" id="KW-0812">Transmembrane</keyword>
<dbReference type="STRING" id="426701.SAMN04488098_100449"/>
<dbReference type="EMBL" id="FNFK01000004">
    <property type="protein sequence ID" value="SDJ78788.1"/>
    <property type="molecule type" value="Genomic_DNA"/>
</dbReference>
<feature type="transmembrane region" description="Helical" evidence="1">
    <location>
        <begin position="12"/>
        <end position="34"/>
    </location>
</feature>
<protein>
    <submittedName>
        <fullName evidence="2">Uncharacterized protein</fullName>
    </submittedName>
</protein>
<sequence>MYESWIEAERFYSLIMPWTIIGLAVLVFVYIFIYSYTANGQKLRKGANLSVISILLLSLLYFVFGHLRYSFWVEQNDYIHPGIREYTYILGIRSDEDRQVIRAQRQSPSLYRQLNALEKYEADARVQPMIYDYLGSRDDTHYFSFGDEDQYAFRIRGTVEWTRGERDIHGWQFRLTDDRFETLGFAKDFDIIFDVLLLPETEQRELADLSDYRMTAISEVYPNWIFPNQRD</sequence>
<gene>
    <name evidence="2" type="ORF">SAMN04488098_100449</name>
</gene>
<keyword evidence="1" id="KW-1133">Transmembrane helix</keyword>
<keyword evidence="3" id="KW-1185">Reference proteome</keyword>
<evidence type="ECO:0000256" key="1">
    <source>
        <dbReference type="SAM" id="Phobius"/>
    </source>
</evidence>
<proteinExistence type="predicted"/>
<dbReference type="AlphaFoldDB" id="A0A1G8WK95"/>
<keyword evidence="1" id="KW-0472">Membrane</keyword>
<dbReference type="Proteomes" id="UP000199433">
    <property type="component" value="Unassembled WGS sequence"/>
</dbReference>